<feature type="chain" id="PRO_5038483520" evidence="1">
    <location>
        <begin position="22"/>
        <end position="386"/>
    </location>
</feature>
<dbReference type="AlphaFoldDB" id="A0A9D9DCA7"/>
<evidence type="ECO:0000259" key="2">
    <source>
        <dbReference type="PROSITE" id="PS51208"/>
    </source>
</evidence>
<organism evidence="3 4">
    <name type="scientific">Candidatus Enterousia avistercoris</name>
    <dbReference type="NCBI Taxonomy" id="2840788"/>
    <lineage>
        <taxon>Bacteria</taxon>
        <taxon>Pseudomonadati</taxon>
        <taxon>Pseudomonadota</taxon>
        <taxon>Alphaproteobacteria</taxon>
        <taxon>Candidatus Enterousia</taxon>
    </lineage>
</organism>
<protein>
    <submittedName>
        <fullName evidence="3">Autotransporter outer membrane beta-barrel domain-containing protein</fullName>
    </submittedName>
</protein>
<dbReference type="EMBL" id="JADINC010000022">
    <property type="protein sequence ID" value="MBO8425064.1"/>
    <property type="molecule type" value="Genomic_DNA"/>
</dbReference>
<evidence type="ECO:0000313" key="4">
    <source>
        <dbReference type="Proteomes" id="UP000823630"/>
    </source>
</evidence>
<reference evidence="3" key="1">
    <citation type="submission" date="2020-10" db="EMBL/GenBank/DDBJ databases">
        <authorList>
            <person name="Gilroy R."/>
        </authorList>
    </citation>
    <scope>NUCLEOTIDE SEQUENCE</scope>
    <source>
        <strain evidence="3">8207</strain>
    </source>
</reference>
<dbReference type="GO" id="GO:0019867">
    <property type="term" value="C:outer membrane"/>
    <property type="evidence" value="ECO:0007669"/>
    <property type="project" value="InterPro"/>
</dbReference>
<dbReference type="InterPro" id="IPR006315">
    <property type="entry name" value="OM_autotransptr_brl_dom"/>
</dbReference>
<keyword evidence="1" id="KW-0732">Signal</keyword>
<dbReference type="InterPro" id="IPR036709">
    <property type="entry name" value="Autotransporte_beta_dom_sf"/>
</dbReference>
<dbReference type="Pfam" id="PF03797">
    <property type="entry name" value="Autotransporter"/>
    <property type="match status" value="1"/>
</dbReference>
<gene>
    <name evidence="3" type="ORF">IAC69_01135</name>
</gene>
<proteinExistence type="predicted"/>
<feature type="signal peptide" evidence="1">
    <location>
        <begin position="1"/>
        <end position="21"/>
    </location>
</feature>
<dbReference type="InterPro" id="IPR005546">
    <property type="entry name" value="Autotransporte_beta"/>
</dbReference>
<dbReference type="Proteomes" id="UP000823630">
    <property type="component" value="Unassembled WGS sequence"/>
</dbReference>
<feature type="domain" description="Autotransporter" evidence="2">
    <location>
        <begin position="117"/>
        <end position="386"/>
    </location>
</feature>
<reference evidence="3" key="2">
    <citation type="journal article" date="2021" name="PeerJ">
        <title>Extensive microbial diversity within the chicken gut microbiome revealed by metagenomics and culture.</title>
        <authorList>
            <person name="Gilroy R."/>
            <person name="Ravi A."/>
            <person name="Getino M."/>
            <person name="Pursley I."/>
            <person name="Horton D.L."/>
            <person name="Alikhan N.F."/>
            <person name="Baker D."/>
            <person name="Gharbi K."/>
            <person name="Hall N."/>
            <person name="Watson M."/>
            <person name="Adriaenssens E.M."/>
            <person name="Foster-Nyarko E."/>
            <person name="Jarju S."/>
            <person name="Secka A."/>
            <person name="Antonio M."/>
            <person name="Oren A."/>
            <person name="Chaudhuri R.R."/>
            <person name="La Ragione R."/>
            <person name="Hildebrand F."/>
            <person name="Pallen M.J."/>
        </authorList>
    </citation>
    <scope>NUCLEOTIDE SEQUENCE</scope>
    <source>
        <strain evidence="3">8207</strain>
    </source>
</reference>
<sequence>MKNIFKFFWLFMFCGISGASASVPPDAFYGMPSYLVDAARAWSGVFSDMMPSGEISAYINDLQASDIAKYLDVISVLGFNNTAMAIFETNHHIDRAFDVIGLPLVSRRNGCAQNLSDCISRRTFVLDGHIFGAFSDYDSRENGDFKTQNTGFTVNAKGFVSDGWLFGVEYTRSMTDTHDTRAYSDATSNSITMFSQYLSRSGMFINSGLNAGHTSWTTNKSISKIADDGAYDTDFYSAQINTGVRLQRGAVSITPQTIARYTYMSADKYADAAVQTFEDWWFNMLNVSAAVDMGVNFVGTDFVVRPSVQIGGGYDLISHGTDSMRVRLINGGVYYIPIDTPHRTSLNGELGINFYTAHMVAGLNYRIDVRSDYMSHTINATLKIGF</sequence>
<dbReference type="Gene3D" id="2.40.128.130">
    <property type="entry name" value="Autotransporter beta-domain"/>
    <property type="match status" value="1"/>
</dbReference>
<dbReference type="SUPFAM" id="SSF103515">
    <property type="entry name" value="Autotransporter"/>
    <property type="match status" value="1"/>
</dbReference>
<dbReference type="PROSITE" id="PS51208">
    <property type="entry name" value="AUTOTRANSPORTER"/>
    <property type="match status" value="1"/>
</dbReference>
<name>A0A9D9DCA7_9PROT</name>
<evidence type="ECO:0000256" key="1">
    <source>
        <dbReference type="SAM" id="SignalP"/>
    </source>
</evidence>
<dbReference type="NCBIfam" id="TIGR01414">
    <property type="entry name" value="autotrans_barl"/>
    <property type="match status" value="1"/>
</dbReference>
<comment type="caution">
    <text evidence="3">The sequence shown here is derived from an EMBL/GenBank/DDBJ whole genome shotgun (WGS) entry which is preliminary data.</text>
</comment>
<evidence type="ECO:0000313" key="3">
    <source>
        <dbReference type="EMBL" id="MBO8425064.1"/>
    </source>
</evidence>
<dbReference type="SMART" id="SM00869">
    <property type="entry name" value="Autotransporter"/>
    <property type="match status" value="1"/>
</dbReference>
<accession>A0A9D9DCA7</accession>